<dbReference type="EMBL" id="DS547115">
    <property type="protein sequence ID" value="EDR05016.1"/>
    <property type="molecule type" value="Genomic_DNA"/>
</dbReference>
<accession>B0DK68</accession>
<evidence type="ECO:0000313" key="3">
    <source>
        <dbReference type="Proteomes" id="UP000001194"/>
    </source>
</evidence>
<protein>
    <submittedName>
        <fullName evidence="2">Predicted protein</fullName>
    </submittedName>
</protein>
<gene>
    <name evidence="2" type="ORF">LACBIDRAFT_330075</name>
</gene>
<feature type="region of interest" description="Disordered" evidence="1">
    <location>
        <begin position="49"/>
        <end position="92"/>
    </location>
</feature>
<name>B0DK68_LACBS</name>
<dbReference type="InParanoid" id="B0DK68"/>
<proteinExistence type="predicted"/>
<dbReference type="Proteomes" id="UP000001194">
    <property type="component" value="Unassembled WGS sequence"/>
</dbReference>
<dbReference type="RefSeq" id="XP_001884406.1">
    <property type="nucleotide sequence ID" value="XM_001884371.1"/>
</dbReference>
<keyword evidence="3" id="KW-1185">Reference proteome</keyword>
<evidence type="ECO:0000256" key="1">
    <source>
        <dbReference type="SAM" id="MobiDB-lite"/>
    </source>
</evidence>
<dbReference type="HOGENOM" id="CLU_1704522_0_0_1"/>
<reference evidence="2 3" key="1">
    <citation type="journal article" date="2008" name="Nature">
        <title>The genome of Laccaria bicolor provides insights into mycorrhizal symbiosis.</title>
        <authorList>
            <person name="Martin F."/>
            <person name="Aerts A."/>
            <person name="Ahren D."/>
            <person name="Brun A."/>
            <person name="Danchin E.G.J."/>
            <person name="Duchaussoy F."/>
            <person name="Gibon J."/>
            <person name="Kohler A."/>
            <person name="Lindquist E."/>
            <person name="Pereda V."/>
            <person name="Salamov A."/>
            <person name="Shapiro H.J."/>
            <person name="Wuyts J."/>
            <person name="Blaudez D."/>
            <person name="Buee M."/>
            <person name="Brokstein P."/>
            <person name="Canbaeck B."/>
            <person name="Cohen D."/>
            <person name="Courty P.E."/>
            <person name="Coutinho P.M."/>
            <person name="Delaruelle C."/>
            <person name="Detter J.C."/>
            <person name="Deveau A."/>
            <person name="DiFazio S."/>
            <person name="Duplessis S."/>
            <person name="Fraissinet-Tachet L."/>
            <person name="Lucic E."/>
            <person name="Frey-Klett P."/>
            <person name="Fourrey C."/>
            <person name="Feussner I."/>
            <person name="Gay G."/>
            <person name="Grimwood J."/>
            <person name="Hoegger P.J."/>
            <person name="Jain P."/>
            <person name="Kilaru S."/>
            <person name="Labbe J."/>
            <person name="Lin Y.C."/>
            <person name="Legue V."/>
            <person name="Le Tacon F."/>
            <person name="Marmeisse R."/>
            <person name="Melayah D."/>
            <person name="Montanini B."/>
            <person name="Muratet M."/>
            <person name="Nehls U."/>
            <person name="Niculita-Hirzel H."/>
            <person name="Oudot-Le Secq M.P."/>
            <person name="Peter M."/>
            <person name="Quesneville H."/>
            <person name="Rajashekar B."/>
            <person name="Reich M."/>
            <person name="Rouhier N."/>
            <person name="Schmutz J."/>
            <person name="Yin T."/>
            <person name="Chalot M."/>
            <person name="Henrissat B."/>
            <person name="Kuees U."/>
            <person name="Lucas S."/>
            <person name="Van de Peer Y."/>
            <person name="Podila G.K."/>
            <person name="Polle A."/>
            <person name="Pukkila P.J."/>
            <person name="Richardson P.M."/>
            <person name="Rouze P."/>
            <person name="Sanders I.R."/>
            <person name="Stajich J.E."/>
            <person name="Tunlid A."/>
            <person name="Tuskan G."/>
            <person name="Grigoriev I.V."/>
        </authorList>
    </citation>
    <scope>NUCLEOTIDE SEQUENCE [LARGE SCALE GENOMIC DNA]</scope>
    <source>
        <strain evidence="3">S238N-H82 / ATCC MYA-4686</strain>
    </source>
</reference>
<feature type="compositionally biased region" description="Basic and acidic residues" evidence="1">
    <location>
        <begin position="70"/>
        <end position="92"/>
    </location>
</feature>
<sequence>MEYPKRSSDKFFLDFYGNLVTQISSGAARRRISESARYWIREFLSGGAPQQSGIWRKAGPKTSGDGGENCSRDSLHLEKDRSSHKQFQGKDRKRAQGERIMFLVSGYYGLEASNYISDLFSAYELPHRILDWAPSRGGWWSMVVGLCDQGAHGL</sequence>
<dbReference type="GeneID" id="6080004"/>
<organism evidence="3">
    <name type="scientific">Laccaria bicolor (strain S238N-H82 / ATCC MYA-4686)</name>
    <name type="common">Bicoloured deceiver</name>
    <name type="synonym">Laccaria laccata var. bicolor</name>
    <dbReference type="NCBI Taxonomy" id="486041"/>
    <lineage>
        <taxon>Eukaryota</taxon>
        <taxon>Fungi</taxon>
        <taxon>Dikarya</taxon>
        <taxon>Basidiomycota</taxon>
        <taxon>Agaricomycotina</taxon>
        <taxon>Agaricomycetes</taxon>
        <taxon>Agaricomycetidae</taxon>
        <taxon>Agaricales</taxon>
        <taxon>Agaricineae</taxon>
        <taxon>Hydnangiaceae</taxon>
        <taxon>Laccaria</taxon>
    </lineage>
</organism>
<evidence type="ECO:0000313" key="2">
    <source>
        <dbReference type="EMBL" id="EDR05016.1"/>
    </source>
</evidence>
<dbReference type="AlphaFoldDB" id="B0DK68"/>
<dbReference type="KEGG" id="lbc:LACBIDRAFT_330075"/>